<reference evidence="1 2" key="1">
    <citation type="submission" date="2017-01" db="EMBL/GenBank/DDBJ databases">
        <title>Genome analysis of Paenibacillus selenitrireducens ES3-24.</title>
        <authorList>
            <person name="Xu D."/>
            <person name="Yao R."/>
            <person name="Zheng S."/>
        </authorList>
    </citation>
    <scope>NUCLEOTIDE SEQUENCE [LARGE SCALE GENOMIC DNA]</scope>
    <source>
        <strain evidence="1 2">ES3-24</strain>
    </source>
</reference>
<accession>A0A1T2X464</accession>
<dbReference type="Proteomes" id="UP000190188">
    <property type="component" value="Unassembled WGS sequence"/>
</dbReference>
<dbReference type="EMBL" id="MSZX01000010">
    <property type="protein sequence ID" value="OPA74688.1"/>
    <property type="molecule type" value="Genomic_DNA"/>
</dbReference>
<gene>
    <name evidence="1" type="ORF">BVG16_23305</name>
</gene>
<dbReference type="STRING" id="1324314.BVG16_23305"/>
<sequence length="66" mass="7919">MDKTIHKLVRKFRTNDPFTIASGLNIIVRYADLGEGTQGLYYKKLRRRFIILQEGMEYHWQRVVFS</sequence>
<evidence type="ECO:0000313" key="2">
    <source>
        <dbReference type="Proteomes" id="UP000190188"/>
    </source>
</evidence>
<proteinExistence type="predicted"/>
<dbReference type="AlphaFoldDB" id="A0A1T2X464"/>
<keyword evidence="2" id="KW-1185">Reference proteome</keyword>
<comment type="caution">
    <text evidence="1">The sequence shown here is derived from an EMBL/GenBank/DDBJ whole genome shotgun (WGS) entry which is preliminary data.</text>
</comment>
<protein>
    <submittedName>
        <fullName evidence="1">Uncharacterized protein</fullName>
    </submittedName>
</protein>
<name>A0A1T2X464_9BACL</name>
<evidence type="ECO:0000313" key="1">
    <source>
        <dbReference type="EMBL" id="OPA74688.1"/>
    </source>
</evidence>
<organism evidence="1 2">
    <name type="scientific">Paenibacillus selenitireducens</name>
    <dbReference type="NCBI Taxonomy" id="1324314"/>
    <lineage>
        <taxon>Bacteria</taxon>
        <taxon>Bacillati</taxon>
        <taxon>Bacillota</taxon>
        <taxon>Bacilli</taxon>
        <taxon>Bacillales</taxon>
        <taxon>Paenibacillaceae</taxon>
        <taxon>Paenibacillus</taxon>
    </lineage>
</organism>